<dbReference type="EMBL" id="FRDI01000005">
    <property type="protein sequence ID" value="SHN62863.1"/>
    <property type="molecule type" value="Genomic_DNA"/>
</dbReference>
<reference evidence="2 3" key="1">
    <citation type="submission" date="2016-12" db="EMBL/GenBank/DDBJ databases">
        <authorList>
            <person name="Song W.-J."/>
            <person name="Kurnit D.M."/>
        </authorList>
    </citation>
    <scope>NUCLEOTIDE SEQUENCE [LARGE SCALE GENOMIC DNA]</scope>
    <source>
        <strain evidence="2 3">DSM 11393</strain>
    </source>
</reference>
<evidence type="ECO:0000313" key="2">
    <source>
        <dbReference type="EMBL" id="SHN62863.1"/>
    </source>
</evidence>
<dbReference type="RefSeq" id="WP_072697001.1">
    <property type="nucleotide sequence ID" value="NZ_FRDI01000005.1"/>
</dbReference>
<proteinExistence type="predicted"/>
<dbReference type="InterPro" id="IPR038996">
    <property type="entry name" value="Gp14"/>
</dbReference>
<evidence type="ECO:0000256" key="1">
    <source>
        <dbReference type="SAM" id="MobiDB-lite"/>
    </source>
</evidence>
<dbReference type="Proteomes" id="UP000186469">
    <property type="component" value="Unassembled WGS sequence"/>
</dbReference>
<protein>
    <submittedName>
        <fullName evidence="2">Uncharacterized protein</fullName>
    </submittedName>
</protein>
<organism evidence="2 3">
    <name type="scientific">Desulfovibrio litoralis DSM 11393</name>
    <dbReference type="NCBI Taxonomy" id="1121455"/>
    <lineage>
        <taxon>Bacteria</taxon>
        <taxon>Pseudomonadati</taxon>
        <taxon>Thermodesulfobacteriota</taxon>
        <taxon>Desulfovibrionia</taxon>
        <taxon>Desulfovibrionales</taxon>
        <taxon>Desulfovibrionaceae</taxon>
        <taxon>Desulfovibrio</taxon>
    </lineage>
</organism>
<dbReference type="Pfam" id="PF24072">
    <property type="entry name" value="T7_gp14"/>
    <property type="match status" value="1"/>
</dbReference>
<feature type="region of interest" description="Disordered" evidence="1">
    <location>
        <begin position="46"/>
        <end position="78"/>
    </location>
</feature>
<dbReference type="AlphaFoldDB" id="A0A1M7SWH7"/>
<accession>A0A1M7SWH7</accession>
<sequence length="179" mass="20391">MCTELMNIPFGILQGYGNIKQHQIQDRRTKELRSLELERELSQERDQLKQITDKATETEYEASKQKENLKRNASRQEGAARSLLSASGVVMNTGSAKDLLADNENELTRTLADLDYENQKKQKEYQYQANKVREQSNYFKQRFDITAPTSTEQNLSFINTLATSANSFSKSIGGINSLL</sequence>
<evidence type="ECO:0000313" key="3">
    <source>
        <dbReference type="Proteomes" id="UP000186469"/>
    </source>
</evidence>
<feature type="compositionally biased region" description="Basic and acidic residues" evidence="1">
    <location>
        <begin position="46"/>
        <end position="70"/>
    </location>
</feature>
<keyword evidence="3" id="KW-1185">Reference proteome</keyword>
<gene>
    <name evidence="2" type="ORF">SAMN02745728_01310</name>
</gene>
<dbReference type="STRING" id="1121455.SAMN02745728_01310"/>
<name>A0A1M7SWH7_9BACT</name>